<name>A0A927WRX6_SELRU</name>
<organism evidence="1 2">
    <name type="scientific">Selenomonas ruminantium</name>
    <dbReference type="NCBI Taxonomy" id="971"/>
    <lineage>
        <taxon>Bacteria</taxon>
        <taxon>Bacillati</taxon>
        <taxon>Bacillota</taxon>
        <taxon>Negativicutes</taxon>
        <taxon>Selenomonadales</taxon>
        <taxon>Selenomonadaceae</taxon>
        <taxon>Selenomonas</taxon>
    </lineage>
</organism>
<dbReference type="AlphaFoldDB" id="A0A927WRX6"/>
<evidence type="ECO:0000313" key="1">
    <source>
        <dbReference type="EMBL" id="MBE6092329.1"/>
    </source>
</evidence>
<reference evidence="1" key="1">
    <citation type="submission" date="2019-04" db="EMBL/GenBank/DDBJ databases">
        <title>Evolution of Biomass-Degrading Anaerobic Consortia Revealed by Metagenomics.</title>
        <authorList>
            <person name="Peng X."/>
        </authorList>
    </citation>
    <scope>NUCLEOTIDE SEQUENCE</scope>
    <source>
        <strain evidence="1">SIG240</strain>
    </source>
</reference>
<evidence type="ECO:0000313" key="2">
    <source>
        <dbReference type="Proteomes" id="UP000761380"/>
    </source>
</evidence>
<gene>
    <name evidence="1" type="ORF">E7201_04005</name>
</gene>
<dbReference type="EMBL" id="SVBY01000019">
    <property type="protein sequence ID" value="MBE6092329.1"/>
    <property type="molecule type" value="Genomic_DNA"/>
</dbReference>
<protein>
    <submittedName>
        <fullName evidence="1">Uncharacterized protein</fullName>
    </submittedName>
</protein>
<accession>A0A927WRX6</accession>
<proteinExistence type="predicted"/>
<dbReference type="Proteomes" id="UP000761380">
    <property type="component" value="Unassembled WGS sequence"/>
</dbReference>
<comment type="caution">
    <text evidence="1">The sequence shown here is derived from an EMBL/GenBank/DDBJ whole genome shotgun (WGS) entry which is preliminary data.</text>
</comment>
<sequence>MNQMKKISKNITSNMMNKMRLQQVKASLSKITAVMVVTMTVLAQSLIAEAQEAEPDITRDMRALEQNGVYLTGLKHRIKAEDSLMQKILADAVKDNVNLGQAADGISDVLRYTLVIKDEDYSRRVPQAMKKLTDSGYEVLKFHNAWGGKFYQGINVQLLSPTGVKTELQFHTPQSYAIKQASHGVYEIRRNPDASPEEVADATVKSIAYNKQVKMPAGAKDIVWSVTK</sequence>